<comment type="caution">
    <text evidence="4">The sequence shown here is derived from an EMBL/GenBank/DDBJ whole genome shotgun (WGS) entry which is preliminary data.</text>
</comment>
<feature type="signal peptide" evidence="2">
    <location>
        <begin position="1"/>
        <end position="31"/>
    </location>
</feature>
<feature type="region of interest" description="Disordered" evidence="1">
    <location>
        <begin position="40"/>
        <end position="66"/>
    </location>
</feature>
<evidence type="ECO:0000256" key="1">
    <source>
        <dbReference type="SAM" id="MobiDB-lite"/>
    </source>
</evidence>
<dbReference type="Proteomes" id="UP000051658">
    <property type="component" value="Unassembled WGS sequence"/>
</dbReference>
<feature type="domain" description="WxL" evidence="3">
    <location>
        <begin position="32"/>
        <end position="238"/>
    </location>
</feature>
<dbReference type="EMBL" id="JQBS01000001">
    <property type="protein sequence ID" value="KRN57884.1"/>
    <property type="molecule type" value="Genomic_DNA"/>
</dbReference>
<proteinExistence type="predicted"/>
<reference evidence="4 5" key="1">
    <citation type="journal article" date="2015" name="Genome Announc.">
        <title>Expanding the biotechnology potential of lactobacilli through comparative genomics of 213 strains and associated genera.</title>
        <authorList>
            <person name="Sun Z."/>
            <person name="Harris H.M."/>
            <person name="McCann A."/>
            <person name="Guo C."/>
            <person name="Argimon S."/>
            <person name="Zhang W."/>
            <person name="Yang X."/>
            <person name="Jeffery I.B."/>
            <person name="Cooney J.C."/>
            <person name="Kagawa T.F."/>
            <person name="Liu W."/>
            <person name="Song Y."/>
            <person name="Salvetti E."/>
            <person name="Wrobel A."/>
            <person name="Rasinkangas P."/>
            <person name="Parkhill J."/>
            <person name="Rea M.C."/>
            <person name="O'Sullivan O."/>
            <person name="Ritari J."/>
            <person name="Douillard F.P."/>
            <person name="Paul Ross R."/>
            <person name="Yang R."/>
            <person name="Briner A.E."/>
            <person name="Felis G.E."/>
            <person name="de Vos W.M."/>
            <person name="Barrangou R."/>
            <person name="Klaenhammer T.R."/>
            <person name="Caufield P.W."/>
            <person name="Cui Y."/>
            <person name="Zhang H."/>
            <person name="O'Toole P.W."/>
        </authorList>
    </citation>
    <scope>NUCLEOTIDE SEQUENCE [LARGE SCALE GENOMIC DNA]</scope>
    <source>
        <strain evidence="4 5">DSM 20623</strain>
    </source>
</reference>
<dbReference type="RefSeq" id="WP_051915585.1">
    <property type="nucleotide sequence ID" value="NZ_JQBS01000001.1"/>
</dbReference>
<evidence type="ECO:0000313" key="5">
    <source>
        <dbReference type="Proteomes" id="UP000051658"/>
    </source>
</evidence>
<evidence type="ECO:0000256" key="2">
    <source>
        <dbReference type="SAM" id="SignalP"/>
    </source>
</evidence>
<sequence>MITNQLNKNRIILLWLAIAFFLLVNSPTVVANQTDASAGFQLSDDSTEPVDPEKPEKPIKPVHPPTKGPLSLNYVSDIQFGTHKRSNSTQVFYAQLDKIEYLDASETQKRANFVELTDNRGSNAGWNLTVKQNGQLQNQAGEQLEGAIISFKQITPRSLDGVGKQPTAIPTEPVSLSPNGITNSLILTAQKGTGMGSWSISFGKDEKEGIESILVTIPEKTPKKDGAYSTTLTWTLGDSL</sequence>
<keyword evidence="5" id="KW-1185">Reference proteome</keyword>
<keyword evidence="2" id="KW-0732">Signal</keyword>
<dbReference type="Pfam" id="PF13731">
    <property type="entry name" value="WxL"/>
    <property type="match status" value="1"/>
</dbReference>
<dbReference type="GeneID" id="89589646"/>
<accession>A0A0R2I6I3</accession>
<dbReference type="InterPro" id="IPR027994">
    <property type="entry name" value="WxL_dom"/>
</dbReference>
<organism evidence="4 5">
    <name type="scientific">Carnobacterium divergens DSM 20623</name>
    <dbReference type="NCBI Taxonomy" id="1449336"/>
    <lineage>
        <taxon>Bacteria</taxon>
        <taxon>Bacillati</taxon>
        <taxon>Bacillota</taxon>
        <taxon>Bacilli</taxon>
        <taxon>Lactobacillales</taxon>
        <taxon>Carnobacteriaceae</taxon>
        <taxon>Carnobacterium</taxon>
    </lineage>
</organism>
<evidence type="ECO:0000313" key="4">
    <source>
        <dbReference type="EMBL" id="KRN57884.1"/>
    </source>
</evidence>
<dbReference type="AlphaFoldDB" id="A0A0R2I6I3"/>
<evidence type="ECO:0000259" key="3">
    <source>
        <dbReference type="Pfam" id="PF13731"/>
    </source>
</evidence>
<gene>
    <name evidence="4" type="ORF">IV74_GL001139</name>
</gene>
<feature type="chain" id="PRO_5006418169" description="WxL domain-containing protein" evidence="2">
    <location>
        <begin position="32"/>
        <end position="240"/>
    </location>
</feature>
<name>A0A0R2I6I3_CARDV</name>
<protein>
    <recommendedName>
        <fullName evidence="3">WxL domain-containing protein</fullName>
    </recommendedName>
</protein>
<dbReference type="PATRIC" id="fig|1449336.4.peg.1164"/>